<dbReference type="AlphaFoldDB" id="A0A1W2LRU8"/>
<keyword evidence="2" id="KW-0472">Membrane</keyword>
<feature type="transmembrane region" description="Helical" evidence="2">
    <location>
        <begin position="88"/>
        <end position="106"/>
    </location>
</feature>
<sequence>MTFPGERSRTRPWLIASGAAIGWALFTMVVLHLISSRDPVFDTLSSYAYVDRGTGMLGASVLSLSIGSLTALGALAAAGIPLSRTTKLLFVLWSLGLAAAAIFPASYPEFPDPVSGEIHLYACLIAFLSLPAAGFTLRDNLRGTPAARLVGRLAWGSAAGLVVFGLSFIFVRLSDIPFFKTLTDIAPVGVMQRVSLVAHVILIAGMLKVASAAHRVGELGGVAVEAGQPARVQEDDVLVGREMAFGRPADQRGTHFAGVHGIERDSFRTAEKPHRVPRLAGRDPVAGADRAVVDAQPVE</sequence>
<dbReference type="InterPro" id="IPR009339">
    <property type="entry name" value="DUF998"/>
</dbReference>
<dbReference type="Proteomes" id="UP000076660">
    <property type="component" value="Unassembled WGS sequence"/>
</dbReference>
<dbReference type="EMBL" id="LQMT02000022">
    <property type="protein sequence ID" value="ONF67030.1"/>
    <property type="molecule type" value="Genomic_DNA"/>
</dbReference>
<feature type="transmembrane region" description="Helical" evidence="2">
    <location>
        <begin position="118"/>
        <end position="137"/>
    </location>
</feature>
<feature type="transmembrane region" description="Helical" evidence="2">
    <location>
        <begin position="149"/>
        <end position="170"/>
    </location>
</feature>
<keyword evidence="2" id="KW-1133">Transmembrane helix</keyword>
<evidence type="ECO:0000313" key="4">
    <source>
        <dbReference type="Proteomes" id="UP000076660"/>
    </source>
</evidence>
<feature type="transmembrane region" description="Helical" evidence="2">
    <location>
        <begin position="54"/>
        <end position="76"/>
    </location>
</feature>
<proteinExistence type="predicted"/>
<feature type="region of interest" description="Disordered" evidence="1">
    <location>
        <begin position="272"/>
        <end position="299"/>
    </location>
</feature>
<feature type="transmembrane region" description="Helical" evidence="2">
    <location>
        <begin position="12"/>
        <end position="34"/>
    </location>
</feature>
<evidence type="ECO:0000313" key="3">
    <source>
        <dbReference type="EMBL" id="ONF67030.1"/>
    </source>
</evidence>
<name>A0A1W2LRU8_9PSEU</name>
<organism evidence="3 4">
    <name type="scientific">Amycolatopsis keratiniphila subsp. keratiniphila</name>
    <dbReference type="NCBI Taxonomy" id="227715"/>
    <lineage>
        <taxon>Bacteria</taxon>
        <taxon>Bacillati</taxon>
        <taxon>Actinomycetota</taxon>
        <taxon>Actinomycetes</taxon>
        <taxon>Pseudonocardiales</taxon>
        <taxon>Pseudonocardiaceae</taxon>
        <taxon>Amycolatopsis</taxon>
        <taxon>Amycolatopsis japonica group</taxon>
    </lineage>
</organism>
<dbReference type="Pfam" id="PF06197">
    <property type="entry name" value="DUF998"/>
    <property type="match status" value="1"/>
</dbReference>
<evidence type="ECO:0008006" key="5">
    <source>
        <dbReference type="Google" id="ProtNLM"/>
    </source>
</evidence>
<evidence type="ECO:0000256" key="1">
    <source>
        <dbReference type="SAM" id="MobiDB-lite"/>
    </source>
</evidence>
<evidence type="ECO:0000256" key="2">
    <source>
        <dbReference type="SAM" id="Phobius"/>
    </source>
</evidence>
<gene>
    <name evidence="3" type="ORF">AVR91_0224150</name>
</gene>
<comment type="caution">
    <text evidence="3">The sequence shown here is derived from an EMBL/GenBank/DDBJ whole genome shotgun (WGS) entry which is preliminary data.</text>
</comment>
<protein>
    <recommendedName>
        <fullName evidence="5">DUF998 domain-containing protein</fullName>
    </recommendedName>
</protein>
<accession>A0A1W2LRU8</accession>
<keyword evidence="2" id="KW-0812">Transmembrane</keyword>
<reference evidence="3 4" key="1">
    <citation type="submission" date="2016-12" db="EMBL/GenBank/DDBJ databases">
        <title>Amycolatopsis keratiniphila subsp. keratiniphila genome sequencing and assembly.</title>
        <authorList>
            <person name="Mayilraj S."/>
            <person name="Kaur N."/>
        </authorList>
    </citation>
    <scope>NUCLEOTIDE SEQUENCE [LARGE SCALE GENOMIC DNA]</scope>
    <source>
        <strain evidence="3 4">DSM 44409</strain>
    </source>
</reference>